<protein>
    <recommendedName>
        <fullName evidence="3">Flavodoxin-like domain-containing protein</fullName>
    </recommendedName>
</protein>
<evidence type="ECO:0000313" key="4">
    <source>
        <dbReference type="EMBL" id="KAB7660200.1"/>
    </source>
</evidence>
<dbReference type="InterPro" id="IPR008254">
    <property type="entry name" value="Flavodoxin/NO_synth"/>
</dbReference>
<dbReference type="InterPro" id="IPR029039">
    <property type="entry name" value="Flavoprotein-like_sf"/>
</dbReference>
<gene>
    <name evidence="4" type="ORF">GBM95_06390</name>
</gene>
<evidence type="ECO:0000313" key="5">
    <source>
        <dbReference type="Proteomes" id="UP000430564"/>
    </source>
</evidence>
<feature type="domain" description="Flavodoxin-like" evidence="3">
    <location>
        <begin position="6"/>
        <end position="161"/>
    </location>
</feature>
<comment type="caution">
    <text evidence="4">The sequence shown here is derived from an EMBL/GenBank/DDBJ whole genome shotgun (WGS) entry which is preliminary data.</text>
</comment>
<dbReference type="RefSeq" id="WP_152158340.1">
    <property type="nucleotide sequence ID" value="NZ_WEHX01000034.1"/>
</dbReference>
<evidence type="ECO:0000256" key="2">
    <source>
        <dbReference type="ARBA" id="ARBA00022643"/>
    </source>
</evidence>
<dbReference type="GO" id="GO:0010181">
    <property type="term" value="F:FMN binding"/>
    <property type="evidence" value="ECO:0007669"/>
    <property type="project" value="InterPro"/>
</dbReference>
<dbReference type="Proteomes" id="UP000430564">
    <property type="component" value="Unassembled WGS sequence"/>
</dbReference>
<keyword evidence="1" id="KW-0285">Flavoprotein</keyword>
<dbReference type="EMBL" id="WEHX01000034">
    <property type="protein sequence ID" value="KAB7660200.1"/>
    <property type="molecule type" value="Genomic_DNA"/>
</dbReference>
<sequence length="167" mass="17921">MTKPLLIVSSKTGNTRIIAHAVADSLPDALLTTAEKLPEDLSGFNPVGLFFWCDRGMAPEDTKAVAPKLAGKKIACFATMGGDPKAERALEWMKKTSEALVAAAPGAELAGTFLCQGRIDPELFAHMSAMMGGEVSPEREARRKAAEHHPDRLDALNAAAAWQQFFN</sequence>
<evidence type="ECO:0000256" key="1">
    <source>
        <dbReference type="ARBA" id="ARBA00022630"/>
    </source>
</evidence>
<dbReference type="SUPFAM" id="SSF52218">
    <property type="entry name" value="Flavoproteins"/>
    <property type="match status" value="1"/>
</dbReference>
<accession>A0A6I1EIX5</accession>
<dbReference type="AlphaFoldDB" id="A0A6I1EIX5"/>
<reference evidence="4 5" key="1">
    <citation type="submission" date="2019-10" db="EMBL/GenBank/DDBJ databases">
        <title>Genome diversity of Sutterella seckii.</title>
        <authorList>
            <person name="Chaplin A.V."/>
            <person name="Sokolova S.R."/>
            <person name="Mosin K.A."/>
            <person name="Ivanova E.L."/>
            <person name="Kochetkova T.O."/>
            <person name="Goltsov A.Y."/>
            <person name="Trofimov D.Y."/>
            <person name="Efimov B.A."/>
        </authorList>
    </citation>
    <scope>NUCLEOTIDE SEQUENCE [LARGE SCALE GENOMIC DNA]</scope>
    <source>
        <strain evidence="4 5">ASD393</strain>
    </source>
</reference>
<evidence type="ECO:0000259" key="3">
    <source>
        <dbReference type="Pfam" id="PF12641"/>
    </source>
</evidence>
<name>A0A6I1EIX5_9BURK</name>
<proteinExistence type="predicted"/>
<dbReference type="OrthoDB" id="307208at2"/>
<dbReference type="Gene3D" id="3.40.50.360">
    <property type="match status" value="1"/>
</dbReference>
<keyword evidence="2" id="KW-0288">FMN</keyword>
<organism evidence="4 5">
    <name type="scientific">Sutterella seckii</name>
    <dbReference type="NCBI Taxonomy" id="1944635"/>
    <lineage>
        <taxon>Bacteria</taxon>
        <taxon>Pseudomonadati</taxon>
        <taxon>Pseudomonadota</taxon>
        <taxon>Betaproteobacteria</taxon>
        <taxon>Burkholderiales</taxon>
        <taxon>Sutterellaceae</taxon>
        <taxon>Sutterella</taxon>
    </lineage>
</organism>
<dbReference type="Pfam" id="PF12641">
    <property type="entry name" value="Flavodoxin_3"/>
    <property type="match status" value="1"/>
</dbReference>